<comment type="caution">
    <text evidence="2">The sequence shown here is derived from an EMBL/GenBank/DDBJ whole genome shotgun (WGS) entry which is preliminary data.</text>
</comment>
<reference evidence="2 3" key="1">
    <citation type="submission" date="2020-10" db="EMBL/GenBank/DDBJ databases">
        <title>Plant Genome Project.</title>
        <authorList>
            <person name="Zhang R.-G."/>
        </authorList>
    </citation>
    <scope>NUCLEOTIDE SEQUENCE [LARGE SCALE GENOMIC DNA]</scope>
    <source>
        <strain evidence="2">FAFU-HL-1</strain>
        <tissue evidence="2">Leaf</tissue>
    </source>
</reference>
<dbReference type="Proteomes" id="UP000657918">
    <property type="component" value="Chromosome 16"/>
</dbReference>
<accession>A0A835MI10</accession>
<dbReference type="EMBL" id="JADGMS010000016">
    <property type="protein sequence ID" value="KAF9666680.1"/>
    <property type="molecule type" value="Genomic_DNA"/>
</dbReference>
<dbReference type="InterPro" id="IPR032675">
    <property type="entry name" value="LRR_dom_sf"/>
</dbReference>
<evidence type="ECO:0000313" key="2">
    <source>
        <dbReference type="EMBL" id="KAF9666680.1"/>
    </source>
</evidence>
<keyword evidence="3" id="KW-1185">Reference proteome</keyword>
<dbReference type="OrthoDB" id="10541475at2759"/>
<organism evidence="2 3">
    <name type="scientific">Salix dunnii</name>
    <dbReference type="NCBI Taxonomy" id="1413687"/>
    <lineage>
        <taxon>Eukaryota</taxon>
        <taxon>Viridiplantae</taxon>
        <taxon>Streptophyta</taxon>
        <taxon>Embryophyta</taxon>
        <taxon>Tracheophyta</taxon>
        <taxon>Spermatophyta</taxon>
        <taxon>Magnoliopsida</taxon>
        <taxon>eudicotyledons</taxon>
        <taxon>Gunneridae</taxon>
        <taxon>Pentapetalae</taxon>
        <taxon>rosids</taxon>
        <taxon>fabids</taxon>
        <taxon>Malpighiales</taxon>
        <taxon>Salicaceae</taxon>
        <taxon>Saliceae</taxon>
        <taxon>Salix</taxon>
    </lineage>
</organism>
<gene>
    <name evidence="2" type="ORF">SADUNF_Sadunf16G0253900</name>
</gene>
<feature type="region of interest" description="Disordered" evidence="1">
    <location>
        <begin position="77"/>
        <end position="102"/>
    </location>
</feature>
<evidence type="ECO:0000256" key="1">
    <source>
        <dbReference type="SAM" id="MobiDB-lite"/>
    </source>
</evidence>
<dbReference type="Gene3D" id="3.80.10.10">
    <property type="entry name" value="Ribonuclease Inhibitor"/>
    <property type="match status" value="1"/>
</dbReference>
<protein>
    <submittedName>
        <fullName evidence="2">Uncharacterized protein</fullName>
    </submittedName>
</protein>
<proteinExistence type="predicted"/>
<sequence>MDQAYQSEVRFNDSSSLVLLNMSFDDISGSIPSNNVFRLMGSSAANEGNPKLYGAPLKPCFASILIFDNKKLHENNDVEKSSVAAGEKSMTTRKRRDQIVED</sequence>
<name>A0A835MI10_9ROSI</name>
<dbReference type="AlphaFoldDB" id="A0A835MI10"/>
<evidence type="ECO:0000313" key="3">
    <source>
        <dbReference type="Proteomes" id="UP000657918"/>
    </source>
</evidence>